<feature type="domain" description="NADP-dependent oxidoreductase" evidence="3">
    <location>
        <begin position="28"/>
        <end position="334"/>
    </location>
</feature>
<evidence type="ECO:0000259" key="3">
    <source>
        <dbReference type="Pfam" id="PF00248"/>
    </source>
</evidence>
<dbReference type="SUPFAM" id="SSF51430">
    <property type="entry name" value="NAD(P)-linked oxidoreductase"/>
    <property type="match status" value="1"/>
</dbReference>
<protein>
    <submittedName>
        <fullName evidence="4">D-arabinose 1-dehydrogenase</fullName>
        <ecNumber evidence="4">1.1.1.116</ecNumber>
    </submittedName>
</protein>
<dbReference type="EC" id="1.1.1.116" evidence="4"/>
<feature type="region of interest" description="Disordered" evidence="2">
    <location>
        <begin position="1"/>
        <end position="21"/>
    </location>
</feature>
<dbReference type="PANTHER" id="PTHR42686">
    <property type="entry name" value="GH17980P-RELATED"/>
    <property type="match status" value="1"/>
</dbReference>
<dbReference type="GO" id="GO:0070485">
    <property type="term" value="P:dehydro-D-arabinono-1,4-lactone biosynthetic process"/>
    <property type="evidence" value="ECO:0007669"/>
    <property type="project" value="EnsemblFungi"/>
</dbReference>
<evidence type="ECO:0000256" key="2">
    <source>
        <dbReference type="SAM" id="MobiDB-lite"/>
    </source>
</evidence>
<dbReference type="GO" id="GO:0005829">
    <property type="term" value="C:cytosol"/>
    <property type="evidence" value="ECO:0007669"/>
    <property type="project" value="TreeGrafter"/>
</dbReference>
<dbReference type="Pfam" id="PF00248">
    <property type="entry name" value="Aldo_ket_red"/>
    <property type="match status" value="1"/>
</dbReference>
<dbReference type="EMBL" id="LBBL01000028">
    <property type="protein sequence ID" value="KKF96808.1"/>
    <property type="molecule type" value="Genomic_DNA"/>
</dbReference>
<comment type="caution">
    <text evidence="4">The sequence shown here is derived from an EMBL/GenBank/DDBJ whole genome shotgun (WGS) entry which is preliminary data.</text>
</comment>
<dbReference type="Gene3D" id="3.20.20.100">
    <property type="entry name" value="NADP-dependent oxidoreductase domain"/>
    <property type="match status" value="1"/>
</dbReference>
<keyword evidence="5" id="KW-1185">Reference proteome</keyword>
<dbReference type="Proteomes" id="UP000034841">
    <property type="component" value="Unassembled WGS sequence"/>
</dbReference>
<sequence>MSSSGSASSPDPAGPPPSQPALSTVIPPLILGTATFNYQYTDPNTLPYTSIVARALSLGINAFDTSPYYGPSETLLGTALTDSSVRNTYPRSSYFLITKVGRIASSSFDYSPAAIRASVKRSIARLGNSGYLDLVYCHDCEFVSSDAMLAAVRELRVLRNEGLVRYIGISGFPVGLLAQRAAEVLRITSEPLDAVLSYGNFCVQNTSLGSDTVLEAFEAAQVGVLLNASILNMGLLTTRGIDAGPQASWHPSPKPLRAACKALVPIAQKAGFSLEDVCIRWALSAWLHRGSRFGSSFQNYGHGPQRDAKLGVSVLGVTAISELEESVEAFNDALAQGHEDGASRIKKVASLVENEMWPALGTWKDFAWDSPDKNFVNTPLTSSVSP</sequence>
<evidence type="ECO:0000313" key="5">
    <source>
        <dbReference type="Proteomes" id="UP000034841"/>
    </source>
</evidence>
<gene>
    <name evidence="4" type="primary">ARA2</name>
    <name evidence="4" type="ORF">CFO_g879</name>
</gene>
<dbReference type="AlphaFoldDB" id="A0A0F8BWA0"/>
<dbReference type="InterPro" id="IPR020471">
    <property type="entry name" value="AKR"/>
</dbReference>
<dbReference type="PANTHER" id="PTHR42686:SF1">
    <property type="entry name" value="GH17980P-RELATED"/>
    <property type="match status" value="1"/>
</dbReference>
<dbReference type="OrthoDB" id="5286008at2759"/>
<dbReference type="InterPro" id="IPR023210">
    <property type="entry name" value="NADP_OxRdtase_dom"/>
</dbReference>
<dbReference type="InterPro" id="IPR036812">
    <property type="entry name" value="NAD(P)_OxRdtase_dom_sf"/>
</dbReference>
<reference evidence="4 5" key="1">
    <citation type="submission" date="2015-04" db="EMBL/GenBank/DDBJ databases">
        <title>Genome sequence of Ceratocystis platani, a major pathogen of plane trees.</title>
        <authorList>
            <person name="Belbahri L."/>
        </authorList>
    </citation>
    <scope>NUCLEOTIDE SEQUENCE [LARGE SCALE GENOMIC DNA]</scope>
    <source>
        <strain evidence="4 5">CFO</strain>
    </source>
</reference>
<evidence type="ECO:0000256" key="1">
    <source>
        <dbReference type="ARBA" id="ARBA00023002"/>
    </source>
</evidence>
<proteinExistence type="predicted"/>
<keyword evidence="1 4" id="KW-0560">Oxidoreductase</keyword>
<organism evidence="4 5">
    <name type="scientific">Ceratocystis fimbriata f. sp. platani</name>
    <dbReference type="NCBI Taxonomy" id="88771"/>
    <lineage>
        <taxon>Eukaryota</taxon>
        <taxon>Fungi</taxon>
        <taxon>Dikarya</taxon>
        <taxon>Ascomycota</taxon>
        <taxon>Pezizomycotina</taxon>
        <taxon>Sordariomycetes</taxon>
        <taxon>Hypocreomycetidae</taxon>
        <taxon>Microascales</taxon>
        <taxon>Ceratocystidaceae</taxon>
        <taxon>Ceratocystis</taxon>
    </lineage>
</organism>
<accession>A0A0F8BWA0</accession>
<evidence type="ECO:0000313" key="4">
    <source>
        <dbReference type="EMBL" id="KKF96808.1"/>
    </source>
</evidence>
<dbReference type="GO" id="GO:0047816">
    <property type="term" value="F:D-arabinose 1-dehydrogenase (NAD+) activity"/>
    <property type="evidence" value="ECO:0007669"/>
    <property type="project" value="UniProtKB-EC"/>
</dbReference>
<name>A0A0F8BWA0_CERFI</name>
<feature type="compositionally biased region" description="Low complexity" evidence="2">
    <location>
        <begin position="1"/>
        <end position="11"/>
    </location>
</feature>